<name>A0A6J5NSC4_9CAUD</name>
<proteinExistence type="predicted"/>
<dbReference type="EMBL" id="LR796738">
    <property type="protein sequence ID" value="CAB4162690.1"/>
    <property type="molecule type" value="Genomic_DNA"/>
</dbReference>
<sequence>MSAKSTTSSKKVKSAAAPAVEILEVGTPVKFLGYASGEPGALEAGKTYVVHAYWPDDALYDLAVKATSKTALDSVTTDEFEVIDAAASTPSKKAAAKKPKAAAVEVEEEEEEEAEEEGPMVVVDDEPAAASKKAAAKKAAKAEPAAPAAKPQPVKQLSSVKEAIAEAGGNAVTAADNLHGTVEFTYLVLGGVLAVIQSTDAHADPSNTEVGQSPYAEGQKGFAKYVEARLGMKYRKAQYLINIYETITKLGISESKLKGIGWSKLKDLVVYLNSGADANEALELARKLSGSELRDEIKRRMVSEGKELHGNASTSHEMDTFTFSVHNDQAETIREALKTAAEALDVADPNEDPTTLGACFNHIVSEWYNLQG</sequence>
<gene>
    <name evidence="1" type="ORF">UFOVP783_96</name>
</gene>
<protein>
    <submittedName>
        <fullName evidence="1">Uncharacterized protein</fullName>
    </submittedName>
</protein>
<organism evidence="1">
    <name type="scientific">uncultured Caudovirales phage</name>
    <dbReference type="NCBI Taxonomy" id="2100421"/>
    <lineage>
        <taxon>Viruses</taxon>
        <taxon>Duplodnaviria</taxon>
        <taxon>Heunggongvirae</taxon>
        <taxon>Uroviricota</taxon>
        <taxon>Caudoviricetes</taxon>
        <taxon>Peduoviridae</taxon>
        <taxon>Maltschvirus</taxon>
        <taxon>Maltschvirus maltsch</taxon>
    </lineage>
</organism>
<accession>A0A6J5NSC4</accession>
<evidence type="ECO:0000313" key="1">
    <source>
        <dbReference type="EMBL" id="CAB4162690.1"/>
    </source>
</evidence>
<reference evidence="1" key="1">
    <citation type="submission" date="2020-04" db="EMBL/GenBank/DDBJ databases">
        <authorList>
            <person name="Chiriac C."/>
            <person name="Salcher M."/>
            <person name="Ghai R."/>
            <person name="Kavagutti S V."/>
        </authorList>
    </citation>
    <scope>NUCLEOTIDE SEQUENCE</scope>
</reference>